<name>A0ABU3M267_9ACTN</name>
<sequence length="43" mass="4653">MLAVQLDRPVEDVLELIRAHALTEGASAQSVAARILRGELRLA</sequence>
<organism evidence="1 2">
    <name type="scientific">Streptomyces justiciae</name>
    <dbReference type="NCBI Taxonomy" id="2780140"/>
    <lineage>
        <taxon>Bacteria</taxon>
        <taxon>Bacillati</taxon>
        <taxon>Actinomycetota</taxon>
        <taxon>Actinomycetes</taxon>
        <taxon>Kitasatosporales</taxon>
        <taxon>Streptomycetaceae</taxon>
        <taxon>Streptomyces</taxon>
    </lineage>
</organism>
<reference evidence="2" key="1">
    <citation type="submission" date="2023-07" db="EMBL/GenBank/DDBJ databases">
        <title>Draft genome sequence of the endophytic actinobacterium Streptomyces justiciae WPN32, a potential antibiotic producer.</title>
        <authorList>
            <person name="Yasawong M."/>
            <person name="Pana W."/>
            <person name="Ganta P."/>
            <person name="Santapan N."/>
            <person name="Songngamsuk T."/>
            <person name="Phatcharaharikarn M."/>
            <person name="Kerdtoob S."/>
            <person name="Nantapong N."/>
        </authorList>
    </citation>
    <scope>NUCLEOTIDE SEQUENCE [LARGE SCALE GENOMIC DNA]</scope>
    <source>
        <strain evidence="2">WPN32</strain>
    </source>
</reference>
<comment type="caution">
    <text evidence="1">The sequence shown here is derived from an EMBL/GenBank/DDBJ whole genome shotgun (WGS) entry which is preliminary data.</text>
</comment>
<dbReference type="Proteomes" id="UP001257948">
    <property type="component" value="Unassembled WGS sequence"/>
</dbReference>
<evidence type="ECO:0008006" key="3">
    <source>
        <dbReference type="Google" id="ProtNLM"/>
    </source>
</evidence>
<dbReference type="RefSeq" id="WP_314204681.1">
    <property type="nucleotide sequence ID" value="NZ_JAVTLL010000021.1"/>
</dbReference>
<evidence type="ECO:0000313" key="2">
    <source>
        <dbReference type="Proteomes" id="UP001257948"/>
    </source>
</evidence>
<dbReference type="EMBL" id="JAVTLL010000021">
    <property type="protein sequence ID" value="MDT7844833.1"/>
    <property type="molecule type" value="Genomic_DNA"/>
</dbReference>
<keyword evidence="2" id="KW-1185">Reference proteome</keyword>
<gene>
    <name evidence="1" type="ORF">RQC66_29365</name>
</gene>
<accession>A0ABU3M267</accession>
<proteinExistence type="predicted"/>
<protein>
    <recommendedName>
        <fullName evidence="3">ANTAR domain-containing protein</fullName>
    </recommendedName>
</protein>
<evidence type="ECO:0000313" key="1">
    <source>
        <dbReference type="EMBL" id="MDT7844833.1"/>
    </source>
</evidence>